<evidence type="ECO:0000313" key="1">
    <source>
        <dbReference type="EMBL" id="PNF18945.1"/>
    </source>
</evidence>
<gene>
    <name evidence="1" type="ORF">B7P43_G14906</name>
</gene>
<keyword evidence="2" id="KW-1185">Reference proteome</keyword>
<dbReference type="Gene3D" id="3.10.129.110">
    <property type="entry name" value="Polyketide synthase dehydratase"/>
    <property type="match status" value="1"/>
</dbReference>
<evidence type="ECO:0000313" key="2">
    <source>
        <dbReference type="Proteomes" id="UP000235965"/>
    </source>
</evidence>
<name>A0A2J7PRI2_9NEOP</name>
<comment type="caution">
    <text evidence="1">The sequence shown here is derived from an EMBL/GenBank/DDBJ whole genome shotgun (WGS) entry which is preliminary data.</text>
</comment>
<organism evidence="1 2">
    <name type="scientific">Cryptotermes secundus</name>
    <dbReference type="NCBI Taxonomy" id="105785"/>
    <lineage>
        <taxon>Eukaryota</taxon>
        <taxon>Metazoa</taxon>
        <taxon>Ecdysozoa</taxon>
        <taxon>Arthropoda</taxon>
        <taxon>Hexapoda</taxon>
        <taxon>Insecta</taxon>
        <taxon>Pterygota</taxon>
        <taxon>Neoptera</taxon>
        <taxon>Polyneoptera</taxon>
        <taxon>Dictyoptera</taxon>
        <taxon>Blattodea</taxon>
        <taxon>Blattoidea</taxon>
        <taxon>Termitoidae</taxon>
        <taxon>Kalotermitidae</taxon>
        <taxon>Cryptotermitinae</taxon>
        <taxon>Cryptotermes</taxon>
    </lineage>
</organism>
<dbReference type="InterPro" id="IPR042104">
    <property type="entry name" value="PKS_dehydratase_sf"/>
</dbReference>
<feature type="non-terminal residue" evidence="1">
    <location>
        <position position="231"/>
    </location>
</feature>
<dbReference type="EMBL" id="NEVH01021961">
    <property type="protein sequence ID" value="PNF18945.1"/>
    <property type="molecule type" value="Genomic_DNA"/>
</dbReference>
<proteinExistence type="predicted"/>
<dbReference type="OrthoDB" id="329835at2759"/>
<dbReference type="Proteomes" id="UP000235965">
    <property type="component" value="Unassembled WGS sequence"/>
</dbReference>
<sequence>MKWWHLSLPSQLLTMNYLNSHHKTSISIFDFVDMSTMEFSVALCADNHGQTGKVSWKDNWVAFLDNMLQMKLFEKDSRDILLPTSLQKLTIDPKQHAAEVQELNNKKSEVVVPVHVYKELNIIQSAGVEFRGLKTNAISWRKPQSNPVLEKYVFTQNVEPTHLDLHTTLRVCMHITVENKPVTQVKVVELHTQGSTPLSPAVTLIFADRPLLKASITIWDAGSHVQSSGIH</sequence>
<dbReference type="AlphaFoldDB" id="A0A2J7PRI2"/>
<dbReference type="STRING" id="105785.A0A2J7PRI2"/>
<accession>A0A2J7PRI2</accession>
<dbReference type="InParanoid" id="A0A2J7PRI2"/>
<reference evidence="1 2" key="1">
    <citation type="submission" date="2017-12" db="EMBL/GenBank/DDBJ databases">
        <title>Hemimetabolous genomes reveal molecular basis of termite eusociality.</title>
        <authorList>
            <person name="Harrison M.C."/>
            <person name="Jongepier E."/>
            <person name="Robertson H.M."/>
            <person name="Arning N."/>
            <person name="Bitard-Feildel T."/>
            <person name="Chao H."/>
            <person name="Childers C.P."/>
            <person name="Dinh H."/>
            <person name="Doddapaneni H."/>
            <person name="Dugan S."/>
            <person name="Gowin J."/>
            <person name="Greiner C."/>
            <person name="Han Y."/>
            <person name="Hu H."/>
            <person name="Hughes D.S.T."/>
            <person name="Huylmans A.-K."/>
            <person name="Kemena C."/>
            <person name="Kremer L.P.M."/>
            <person name="Lee S.L."/>
            <person name="Lopez-Ezquerra A."/>
            <person name="Mallet L."/>
            <person name="Monroy-Kuhn J.M."/>
            <person name="Moser A."/>
            <person name="Murali S.C."/>
            <person name="Muzny D.M."/>
            <person name="Otani S."/>
            <person name="Piulachs M.-D."/>
            <person name="Poelchau M."/>
            <person name="Qu J."/>
            <person name="Schaub F."/>
            <person name="Wada-Katsumata A."/>
            <person name="Worley K.C."/>
            <person name="Xie Q."/>
            <person name="Ylla G."/>
            <person name="Poulsen M."/>
            <person name="Gibbs R.A."/>
            <person name="Schal C."/>
            <person name="Richards S."/>
            <person name="Belles X."/>
            <person name="Korb J."/>
            <person name="Bornberg-Bauer E."/>
        </authorList>
    </citation>
    <scope>NUCLEOTIDE SEQUENCE [LARGE SCALE GENOMIC DNA]</scope>
    <source>
        <tissue evidence="1">Whole body</tissue>
    </source>
</reference>
<protein>
    <submittedName>
        <fullName evidence="1">Uncharacterized protein</fullName>
    </submittedName>
</protein>